<keyword evidence="8" id="KW-0326">Glycosidase</keyword>
<dbReference type="PROSITE" id="PS50853">
    <property type="entry name" value="FN3"/>
    <property type="match status" value="1"/>
</dbReference>
<dbReference type="PANTHER" id="PTHR40088">
    <property type="entry name" value="PECTATE LYASE (EUROFUNG)"/>
    <property type="match status" value="1"/>
</dbReference>
<evidence type="ECO:0000259" key="13">
    <source>
        <dbReference type="PROSITE" id="PS50853"/>
    </source>
</evidence>
<gene>
    <name evidence="14" type="ORF">BCL65_1147</name>
</gene>
<sequence length="1255" mass="131512">MTPTATRFRASWAVVAAAALTVSSAVAAVAAGPETAFRADDLAAGEYTSDVVAGDFTVKAAEGKDVDVDGSSRTSDRGDEFTQRLKLNGSGTAEHRSLQFTADAPTEVVVHARSGSGSSDRALALFDESWTVVDSVPALADDSGVPVATEVLEVPAAGTYWLSSPSSGVNVYAAQLGADDDVARAPWADVAAPVVDGVTVDPEDPALLDVTYSGLVGTDGADIAHALLFDGAGELVDRDFTAAEGPSGTISLTPPASGTYEVEVRLTRSGEAEALVSERVPTGAFSLPLVGPEVTGALTTAVSGGQGTVSVEWGATPEAETYAVQTSTDGTTFTTAVDGVTGTGAEVTGLTVGQTYQVRVVAQRGTDEAAGAPFEVTVADAVERWQIADVGSNAGSGGSVTDNGDGTITFDARDSSTKLATSEDGFQYYFTKIDPATENFTLTATFRVDDSAAKDNQSGFGVVAIDDLVAESSPHRYFNSAGALLTRFGDGTEDVVNGMPGARFVHGYTGATDDNTAGSRDQSDSVVFDPGYRPEITGPKFGDGDVYELTLRRSNTGFHAVWNGAGENGEDIEVIQYDPEMLLQQDPDAFYVGMAAARKIQVTVTDWEFTTIHPDDDEPAQERPIEYVPADLQVDVTSTTPLREIEVPLVSTMHGEGQILDADGDVVVDGVDLAPGERELVTVGLEPGENSFTARLLPDAEQPQLGEYERIESTDPVDVPLTFTVRSYGEPGESIRVAPDGSPDGAGTQADPLDLHTAVGFAQPGQQIVLADGTYTPQRAVVAERGRDGTEDAPITIMSEPGTRAVLDLSASPDGGLVIRGDWWHVYGLEITGSADKQKPMLVEGHHNVVERVESHHNRDTGIQISGRSTEPPSMWPSHNLVVSSVSHNNADDGGNDADGFAAKLTVGEGNVFRYNIAHHNIDDGWDLFAKSTTGPIGTVVVEDSVAYDNGWLEADPARTGEGNGFKLGGESMPGDHLLRNAVSFGNLATGVTSNSGPDIRLDGVTSVDNERGVRLETNASSTAYEATGVLSWRSAAADVLALAQDDTSLLTDPSNYFDGTTADTSDGRPAEVGEDWFVTTDSSAVRPEIAADGSIEMHGLYELTDVAPSDTGARLVANPEPTEIELFPEVQAPLENTVAPSITGDAVKGARLVADPGEWSVPAEYSYRWLRDGEPIGRKGAEETYRVKRADVGHELTVEVTAVAAGADPVVAVSEPVTVEGKGHSGGNDGGHGGWLGDIADRLLDWLWRLLGIG</sequence>
<dbReference type="InterPro" id="IPR036116">
    <property type="entry name" value="FN3_sf"/>
</dbReference>
<dbReference type="EMBL" id="PVTX01000014">
    <property type="protein sequence ID" value="PRZ03293.1"/>
    <property type="molecule type" value="Genomic_DNA"/>
</dbReference>
<feature type="region of interest" description="Disordered" evidence="11">
    <location>
        <begin position="856"/>
        <end position="876"/>
    </location>
</feature>
<evidence type="ECO:0000256" key="1">
    <source>
        <dbReference type="ARBA" id="ARBA00001913"/>
    </source>
</evidence>
<keyword evidence="7" id="KW-0456">Lyase</keyword>
<evidence type="ECO:0000256" key="9">
    <source>
        <dbReference type="ARBA" id="ARBA00023326"/>
    </source>
</evidence>
<keyword evidence="9" id="KW-0624">Polysaccharide degradation</keyword>
<keyword evidence="8" id="KW-0378">Hydrolase</keyword>
<dbReference type="Pfam" id="PF25849">
    <property type="entry name" value="PelX_N"/>
    <property type="match status" value="1"/>
</dbReference>
<name>A0ABX5ECC9_9MICO</name>
<accession>A0ABX5ECC9</accession>
<keyword evidence="15" id="KW-1185">Reference proteome</keyword>
<comment type="cofactor">
    <cofactor evidence="1">
        <name>Ca(2+)</name>
        <dbReference type="ChEBI" id="CHEBI:29108"/>
    </cofactor>
</comment>
<evidence type="ECO:0000256" key="2">
    <source>
        <dbReference type="ARBA" id="ARBA00004613"/>
    </source>
</evidence>
<dbReference type="InterPro" id="IPR052052">
    <property type="entry name" value="Polysaccharide_Lyase_9"/>
</dbReference>
<protein>
    <submittedName>
        <fullName evidence="14">Parallel beta helix pectate lyase-like protein</fullName>
    </submittedName>
</protein>
<feature type="chain" id="PRO_5046640483" evidence="12">
    <location>
        <begin position="28"/>
        <end position="1255"/>
    </location>
</feature>
<keyword evidence="5 12" id="KW-0732">Signal</keyword>
<evidence type="ECO:0000256" key="3">
    <source>
        <dbReference type="ARBA" id="ARBA00022525"/>
    </source>
</evidence>
<evidence type="ECO:0000256" key="11">
    <source>
        <dbReference type="SAM" id="MobiDB-lite"/>
    </source>
</evidence>
<dbReference type="SUPFAM" id="SSF49265">
    <property type="entry name" value="Fibronectin type III"/>
    <property type="match status" value="1"/>
</dbReference>
<dbReference type="InterPro" id="IPR012334">
    <property type="entry name" value="Pectin_lyas_fold"/>
</dbReference>
<keyword evidence="9" id="KW-0119">Carbohydrate metabolism</keyword>
<dbReference type="Gene3D" id="2.60.40.2700">
    <property type="match status" value="1"/>
</dbReference>
<comment type="subcellular location">
    <subcellularLocation>
        <location evidence="2">Secreted</location>
    </subcellularLocation>
</comment>
<evidence type="ECO:0000256" key="8">
    <source>
        <dbReference type="ARBA" id="ARBA00023295"/>
    </source>
</evidence>
<dbReference type="InterPro" id="IPR058953">
    <property type="entry name" value="PelX-like_N"/>
</dbReference>
<dbReference type="PANTHER" id="PTHR40088:SF1">
    <property type="entry name" value="PECTATE LYASE PEL9"/>
    <property type="match status" value="1"/>
</dbReference>
<reference evidence="14 15" key="1">
    <citation type="submission" date="2018-03" db="EMBL/GenBank/DDBJ databases">
        <title>Comparative analysis of microorganisms from saline springs in Andes Mountain Range, Colombia.</title>
        <authorList>
            <person name="Rubin E."/>
        </authorList>
    </citation>
    <scope>NUCLEOTIDE SEQUENCE [LARGE SCALE GENOMIC DNA]</scope>
    <source>
        <strain evidence="14 15">CG 23</strain>
    </source>
</reference>
<comment type="similarity">
    <text evidence="10">Belongs to the polysaccharide lyase 9 family.</text>
</comment>
<dbReference type="SMART" id="SM00710">
    <property type="entry name" value="PbH1"/>
    <property type="match status" value="4"/>
</dbReference>
<evidence type="ECO:0000256" key="12">
    <source>
        <dbReference type="SAM" id="SignalP"/>
    </source>
</evidence>
<evidence type="ECO:0000313" key="15">
    <source>
        <dbReference type="Proteomes" id="UP000239895"/>
    </source>
</evidence>
<keyword evidence="3" id="KW-0964">Secreted</keyword>
<dbReference type="RefSeq" id="WP_106269630.1">
    <property type="nucleotide sequence ID" value="NZ_PVTX01000014.1"/>
</dbReference>
<evidence type="ECO:0000256" key="5">
    <source>
        <dbReference type="ARBA" id="ARBA00022729"/>
    </source>
</evidence>
<keyword evidence="6" id="KW-0106">Calcium</keyword>
<evidence type="ECO:0000256" key="7">
    <source>
        <dbReference type="ARBA" id="ARBA00023239"/>
    </source>
</evidence>
<feature type="signal peptide" evidence="12">
    <location>
        <begin position="1"/>
        <end position="27"/>
    </location>
</feature>
<dbReference type="Gene3D" id="2.60.40.10">
    <property type="entry name" value="Immunoglobulins"/>
    <property type="match status" value="1"/>
</dbReference>
<feature type="domain" description="Fibronectin type-III" evidence="13">
    <location>
        <begin position="294"/>
        <end position="384"/>
    </location>
</feature>
<dbReference type="SUPFAM" id="SSF51126">
    <property type="entry name" value="Pectin lyase-like"/>
    <property type="match status" value="1"/>
</dbReference>
<dbReference type="InterPro" id="IPR011050">
    <property type="entry name" value="Pectin_lyase_fold/virulence"/>
</dbReference>
<comment type="caution">
    <text evidence="14">The sequence shown here is derived from an EMBL/GenBank/DDBJ whole genome shotgun (WGS) entry which is preliminary data.</text>
</comment>
<evidence type="ECO:0000256" key="6">
    <source>
        <dbReference type="ARBA" id="ARBA00022837"/>
    </source>
</evidence>
<organism evidence="14 15">
    <name type="scientific">Isoptericola halotolerans</name>
    <dbReference type="NCBI Taxonomy" id="300560"/>
    <lineage>
        <taxon>Bacteria</taxon>
        <taxon>Bacillati</taxon>
        <taxon>Actinomycetota</taxon>
        <taxon>Actinomycetes</taxon>
        <taxon>Micrococcales</taxon>
        <taxon>Promicromonosporaceae</taxon>
        <taxon>Isoptericola</taxon>
    </lineage>
</organism>
<dbReference type="InterPro" id="IPR013783">
    <property type="entry name" value="Ig-like_fold"/>
</dbReference>
<keyword evidence="4" id="KW-0479">Metal-binding</keyword>
<dbReference type="InterPro" id="IPR003961">
    <property type="entry name" value="FN3_dom"/>
</dbReference>
<evidence type="ECO:0000313" key="14">
    <source>
        <dbReference type="EMBL" id="PRZ03293.1"/>
    </source>
</evidence>
<feature type="compositionally biased region" description="Polar residues" evidence="11">
    <location>
        <begin position="861"/>
        <end position="872"/>
    </location>
</feature>
<dbReference type="Proteomes" id="UP000239895">
    <property type="component" value="Unassembled WGS sequence"/>
</dbReference>
<dbReference type="Gene3D" id="2.160.20.10">
    <property type="entry name" value="Single-stranded right-handed beta-helix, Pectin lyase-like"/>
    <property type="match status" value="1"/>
</dbReference>
<proteinExistence type="inferred from homology"/>
<evidence type="ECO:0000256" key="4">
    <source>
        <dbReference type="ARBA" id="ARBA00022723"/>
    </source>
</evidence>
<evidence type="ECO:0000256" key="10">
    <source>
        <dbReference type="ARBA" id="ARBA00038263"/>
    </source>
</evidence>
<dbReference type="InterPro" id="IPR006626">
    <property type="entry name" value="PbH1"/>
</dbReference>